<evidence type="ECO:0000313" key="2">
    <source>
        <dbReference type="EMBL" id="GBN11892.1"/>
    </source>
</evidence>
<dbReference type="Proteomes" id="UP000499080">
    <property type="component" value="Unassembled WGS sequence"/>
</dbReference>
<organism evidence="2 3">
    <name type="scientific">Araneus ventricosus</name>
    <name type="common">Orbweaver spider</name>
    <name type="synonym">Epeira ventricosa</name>
    <dbReference type="NCBI Taxonomy" id="182803"/>
    <lineage>
        <taxon>Eukaryota</taxon>
        <taxon>Metazoa</taxon>
        <taxon>Ecdysozoa</taxon>
        <taxon>Arthropoda</taxon>
        <taxon>Chelicerata</taxon>
        <taxon>Arachnida</taxon>
        <taxon>Araneae</taxon>
        <taxon>Araneomorphae</taxon>
        <taxon>Entelegynae</taxon>
        <taxon>Araneoidea</taxon>
        <taxon>Araneidae</taxon>
        <taxon>Araneus</taxon>
    </lineage>
</organism>
<sequence length="145" mass="16595">MHSIYPCLLERCTIHCNTQIKNKRGADSQNNSACSSPVKSKSTKTNDNSNFITPSKRHTAKQSQSQQIIQPQIQLKNAFNGLTERSDEPKPLPINIRITDNYNLLLQEINRKFPGTENKRSDGYMKTTPKNSDDYRDITKLLKEK</sequence>
<gene>
    <name evidence="2" type="ORF">AVEN_96365_1</name>
</gene>
<comment type="caution">
    <text evidence="2">The sequence shown here is derived from an EMBL/GenBank/DDBJ whole genome shotgun (WGS) entry which is preliminary data.</text>
</comment>
<evidence type="ECO:0000313" key="3">
    <source>
        <dbReference type="Proteomes" id="UP000499080"/>
    </source>
</evidence>
<protein>
    <submittedName>
        <fullName evidence="2">Uncharacterized protein</fullName>
    </submittedName>
</protein>
<evidence type="ECO:0000256" key="1">
    <source>
        <dbReference type="SAM" id="MobiDB-lite"/>
    </source>
</evidence>
<reference evidence="2 3" key="1">
    <citation type="journal article" date="2019" name="Sci. Rep.">
        <title>Orb-weaving spider Araneus ventricosus genome elucidates the spidroin gene catalogue.</title>
        <authorList>
            <person name="Kono N."/>
            <person name="Nakamura H."/>
            <person name="Ohtoshi R."/>
            <person name="Moran D.A.P."/>
            <person name="Shinohara A."/>
            <person name="Yoshida Y."/>
            <person name="Fujiwara M."/>
            <person name="Mori M."/>
            <person name="Tomita M."/>
            <person name="Arakawa K."/>
        </authorList>
    </citation>
    <scope>NUCLEOTIDE SEQUENCE [LARGE SCALE GENOMIC DNA]</scope>
</reference>
<feature type="region of interest" description="Disordered" evidence="1">
    <location>
        <begin position="23"/>
        <end position="68"/>
    </location>
</feature>
<feature type="compositionally biased region" description="Polar residues" evidence="1">
    <location>
        <begin position="27"/>
        <end position="53"/>
    </location>
</feature>
<name>A0A4Y2LBJ5_ARAVE</name>
<proteinExistence type="predicted"/>
<dbReference type="EMBL" id="BGPR01118108">
    <property type="protein sequence ID" value="GBN11892.1"/>
    <property type="molecule type" value="Genomic_DNA"/>
</dbReference>
<keyword evidence="3" id="KW-1185">Reference proteome</keyword>
<feature type="region of interest" description="Disordered" evidence="1">
    <location>
        <begin position="114"/>
        <end position="136"/>
    </location>
</feature>
<accession>A0A4Y2LBJ5</accession>
<dbReference type="OrthoDB" id="6434386at2759"/>
<dbReference type="AlphaFoldDB" id="A0A4Y2LBJ5"/>